<protein>
    <submittedName>
        <fullName evidence="10">Protein CBG01670</fullName>
    </submittedName>
</protein>
<dbReference type="Proteomes" id="UP000008549">
    <property type="component" value="Unassembled WGS sequence"/>
</dbReference>
<feature type="region of interest" description="Disordered" evidence="7">
    <location>
        <begin position="998"/>
        <end position="1115"/>
    </location>
</feature>
<sequence>MCSKRNSGNSVYRKLFCFPQRIDCLKGKHAWKLIKNMTISSEFFTFYSVFVDVKLCSRFLKSWKYEFILESSKKSKNFETNYSPVLLASEVSPRSPRAKNSILSRRTSFFLFFSSFFFRLSQFSVDFLWVIQGVGKKGKKLRENSEITNSLQSQYSSTPECPAYYNGSIAGGSCSREYSLCVKGIRQTAKCSDGYVFYEDGCVPIEDSPECQLADDTEEEPYDSFDCSSKRDGLYSIGCVNQFVNCVSGRAYQMYCPDDLVFHGKTQECQESCDDVEENATTASPVVYRNEDDDEGYEEGSGETEGYYDPEATTEEPIDYNCNGLENGNYADGCSDVFYTCNNGVVFRRYCPQETVFNPSQQACDYDCTETVTTTTQAYVLTTDADVPSTTTSEYTTTPQDDEPEYITTPGFDDVTTTQASIVTVPTTTAQAPIVCHEGQITSFGMCSSRFNRCQNNSVRSKQCPVNTLFESALVLCVFDLPQCQPVTYPSNPTYNTYGGLPSDTIVSPFDENVRLKPKFNRRPKYHYGPYRQPGYGNQGYGNTLIENPFFISRHHPYRHGGDRHRGRGHRRGYYRPAIDSPFSTAFRGRAALDDQFKDYRRAKMGKLRYGEARKVEGNKRIILDDEFEGPKARFVQSDIQRIFPEDRHSKRKLGPREDPDGYKDDKNFDPKDLFGSTERRKRSVSYGTQKSGYAQQNTQITARQAQVNKDCQPYTTPTFLTFGDCFDQFIYCSGNGVNRMAACPIGETFNKALRACSETCGVVTPVVTSTVGTPTSDDSYWSATTTGSSDDTFTTQAPSTYESYTTTQSWNDQPATTQSWNDQPATTTASTPVGDRCSSVPSGLFSLGCSQKYIQCSNGAAIVRRCGGSLYFNQPQQQCSFRDEVTECGGQATTNYSPVVIVPAGEQTTDSYGTPSDDAPSTTRAPVGDRCAYVSSGLFAIGCSQKYIQCSNGAAIVRQCSANLYFNQATETCTFQDVIPECEWEIPEHRQVYISGESGFSSTSAPRQDDQTIGYGLSDDQPSTTSEYGSSTTSGYRSPYNPSEDLPSTTSRYNYGPSDDSSSTTTSGYKKSSQPAKDQPTTYSPSIAPYRLSVSGDDQDEPLDACTGLSDGTHGQGCSSSFIICSYGRLVNSITCRLGQGYDPSIQNCRTFSQIPAQACDQEETTTDAGLVRLLPYVTLEAVLSTTTQAITTTAYDDNETAASDEYTTTAVYGEDTPSSDSPAQDVVVVSDSYNRADDESEEEEDAGYEQKCTPGSRASTGFCVKIYLECTASGYVEKSCRVGKLFDSNSNRCVARIACGKEAIRDAIKDIIATTPATTKEVDGRCAHVEGEGVFALGTCSSNYVRCTYGAAKLENCPGKQVFSRTQSICVSRETDTECSTPQNAAVKSYYNNNEQSAYCDGKSDGLYGNKKDCSAILQCFGGELFEHASCPSNLAFNELTAKCDYPQKVNGCENHGRTEGVCSEHGAFIADVNNCSVFYRCVWGRKVVMRCPSGTVFNPALSVCDWPSAVPSCGAAPQAAGDSSYGTSSSYNDDNSGY</sequence>
<proteinExistence type="predicted"/>
<feature type="compositionally biased region" description="Polar residues" evidence="7">
    <location>
        <begin position="1075"/>
        <end position="1086"/>
    </location>
</feature>
<dbReference type="PROSITE" id="PS50940">
    <property type="entry name" value="CHIT_BIND_II"/>
    <property type="match status" value="12"/>
</dbReference>
<dbReference type="Pfam" id="PF01607">
    <property type="entry name" value="CBM_14"/>
    <property type="match status" value="9"/>
</dbReference>
<keyword evidence="6" id="KW-0325">Glycoprotein</keyword>
<feature type="compositionally biased region" description="Polar residues" evidence="7">
    <location>
        <begin position="1527"/>
        <end position="1541"/>
    </location>
</feature>
<evidence type="ECO:0000256" key="1">
    <source>
        <dbReference type="ARBA" id="ARBA00022473"/>
    </source>
</evidence>
<feature type="region of interest" description="Disordered" evidence="7">
    <location>
        <begin position="280"/>
        <end position="311"/>
    </location>
</feature>
<feature type="region of interest" description="Disordered" evidence="7">
    <location>
        <begin position="775"/>
        <end position="838"/>
    </location>
</feature>
<feature type="domain" description="Chitin-binding type-2" evidence="9">
    <location>
        <begin position="929"/>
        <end position="985"/>
    </location>
</feature>
<reference evidence="10 11" key="2">
    <citation type="journal article" date="2011" name="PLoS Genet.">
        <title>Caenorhabditis briggsae recombinant inbred line genotypes reveal inter-strain incompatibility and the evolution of recombination.</title>
        <authorList>
            <person name="Ross J.A."/>
            <person name="Koboldt D.C."/>
            <person name="Staisch J.E."/>
            <person name="Chamberlin H.M."/>
            <person name="Gupta B.P."/>
            <person name="Miller R.D."/>
            <person name="Baird S.E."/>
            <person name="Haag E.S."/>
        </authorList>
    </citation>
    <scope>NUCLEOTIDE SEQUENCE [LARGE SCALE GENOMIC DNA]</scope>
    <source>
        <strain evidence="10 11">AF16</strain>
    </source>
</reference>
<feature type="region of interest" description="Disordered" evidence="7">
    <location>
        <begin position="1519"/>
        <end position="1541"/>
    </location>
</feature>
<feature type="domain" description="Chitin-binding type-2" evidence="9">
    <location>
        <begin position="1399"/>
        <end position="1457"/>
    </location>
</feature>
<keyword evidence="8" id="KW-0812">Transmembrane</keyword>
<keyword evidence="1" id="KW-0217">Developmental protein</keyword>
<feature type="compositionally biased region" description="Acidic residues" evidence="7">
    <location>
        <begin position="1240"/>
        <end position="1249"/>
    </location>
</feature>
<name>A8WR42_CAEBR</name>
<feature type="domain" description="Chitin-binding type-2" evidence="9">
    <location>
        <begin position="319"/>
        <end position="366"/>
    </location>
</feature>
<feature type="compositionally biased region" description="Basic and acidic residues" evidence="7">
    <location>
        <begin position="644"/>
        <end position="673"/>
    </location>
</feature>
<dbReference type="InterPro" id="IPR051940">
    <property type="entry name" value="Chitin_bind-dev_reg"/>
</dbReference>
<dbReference type="InterPro" id="IPR002557">
    <property type="entry name" value="Chitin-bd_dom"/>
</dbReference>
<dbReference type="STRING" id="6238.A8WR42"/>
<accession>A8WR42</accession>
<dbReference type="FunCoup" id="A8WR42">
    <property type="interactions" value="11"/>
</dbReference>
<dbReference type="GO" id="GO:0030312">
    <property type="term" value="C:external encapsulating structure"/>
    <property type="evidence" value="ECO:0000318"/>
    <property type="project" value="GO_Central"/>
</dbReference>
<keyword evidence="8" id="KW-1133">Transmembrane helix</keyword>
<feature type="domain" description="Chitin-binding type-2" evidence="9">
    <location>
        <begin position="433"/>
        <end position="486"/>
    </location>
</feature>
<feature type="domain" description="Chitin-binding type-2" evidence="9">
    <location>
        <begin position="835"/>
        <end position="891"/>
    </location>
</feature>
<dbReference type="PANTHER" id="PTHR23301:SF105">
    <property type="entry name" value="CHITIN-BINDING DOMAIN PROTEIN CBD-1"/>
    <property type="match status" value="1"/>
</dbReference>
<evidence type="ECO:0000313" key="11">
    <source>
        <dbReference type="Proteomes" id="UP000008549"/>
    </source>
</evidence>
<dbReference type="WormBase" id="CBG01670">
    <property type="protein sequence ID" value="CBP20957"/>
    <property type="gene ID" value="WBGene00024873"/>
    <property type="gene designation" value="Cbr-cbd-1.2"/>
</dbReference>
<evidence type="ECO:0000256" key="8">
    <source>
        <dbReference type="SAM" id="Phobius"/>
    </source>
</evidence>
<evidence type="ECO:0000259" key="9">
    <source>
        <dbReference type="PROSITE" id="PS50940"/>
    </source>
</evidence>
<reference evidence="10 11" key="1">
    <citation type="journal article" date="2003" name="PLoS Biol.">
        <title>The genome sequence of Caenorhabditis briggsae: a platform for comparative genomics.</title>
        <authorList>
            <person name="Stein L.D."/>
            <person name="Bao Z."/>
            <person name="Blasiar D."/>
            <person name="Blumenthal T."/>
            <person name="Brent M.R."/>
            <person name="Chen N."/>
            <person name="Chinwalla A."/>
            <person name="Clarke L."/>
            <person name="Clee C."/>
            <person name="Coghlan A."/>
            <person name="Coulson A."/>
            <person name="D'Eustachio P."/>
            <person name="Fitch D.H."/>
            <person name="Fulton L.A."/>
            <person name="Fulton R.E."/>
            <person name="Griffiths-Jones S."/>
            <person name="Harris T.W."/>
            <person name="Hillier L.W."/>
            <person name="Kamath R."/>
            <person name="Kuwabara P.E."/>
            <person name="Mardis E.R."/>
            <person name="Marra M.A."/>
            <person name="Miner T.L."/>
            <person name="Minx P."/>
            <person name="Mullikin J.C."/>
            <person name="Plumb R.W."/>
            <person name="Rogers J."/>
            <person name="Schein J.E."/>
            <person name="Sohrmann M."/>
            <person name="Spieth J."/>
            <person name="Stajich J.E."/>
            <person name="Wei C."/>
            <person name="Willey D."/>
            <person name="Wilson R.K."/>
            <person name="Durbin R."/>
            <person name="Waterston R.H."/>
        </authorList>
    </citation>
    <scope>NUCLEOTIDE SEQUENCE [LARGE SCALE GENOMIC DNA]</scope>
    <source>
        <strain evidence="10 11">AF16</strain>
    </source>
</reference>
<feature type="domain" description="Chitin-binding type-2" evidence="9">
    <location>
        <begin position="224"/>
        <end position="269"/>
    </location>
</feature>
<keyword evidence="5" id="KW-1015">Disulfide bond</keyword>
<keyword evidence="8" id="KW-0472">Membrane</keyword>
<feature type="compositionally biased region" description="Low complexity" evidence="7">
    <location>
        <begin position="1056"/>
        <end position="1074"/>
    </location>
</feature>
<evidence type="ECO:0000256" key="5">
    <source>
        <dbReference type="ARBA" id="ARBA00023157"/>
    </source>
</evidence>
<evidence type="ECO:0000313" key="12">
    <source>
        <dbReference type="WormBase" id="CBG01670"/>
    </source>
</evidence>
<feature type="domain" description="Chitin-binding type-2" evidence="9">
    <location>
        <begin position="158"/>
        <end position="213"/>
    </location>
</feature>
<dbReference type="SUPFAM" id="SSF57625">
    <property type="entry name" value="Invertebrate chitin-binding proteins"/>
    <property type="match status" value="9"/>
</dbReference>
<evidence type="ECO:0000256" key="3">
    <source>
        <dbReference type="ARBA" id="ARBA00022729"/>
    </source>
</evidence>
<feature type="compositionally biased region" description="Polar residues" evidence="7">
    <location>
        <begin position="797"/>
        <end position="832"/>
    </location>
</feature>
<evidence type="ECO:0000256" key="2">
    <source>
        <dbReference type="ARBA" id="ARBA00022669"/>
    </source>
</evidence>
<evidence type="ECO:0000256" key="4">
    <source>
        <dbReference type="ARBA" id="ARBA00022737"/>
    </source>
</evidence>
<dbReference type="Gene3D" id="3.20.20.80">
    <property type="entry name" value="Glycosidases"/>
    <property type="match status" value="1"/>
</dbReference>
<feature type="compositionally biased region" description="Acidic residues" evidence="7">
    <location>
        <begin position="291"/>
        <end position="311"/>
    </location>
</feature>
<dbReference type="GO" id="GO:0030703">
    <property type="term" value="P:eggshell formation"/>
    <property type="evidence" value="ECO:0000318"/>
    <property type="project" value="GO_Central"/>
</dbReference>
<keyword evidence="2" id="KW-0147">Chitin-binding</keyword>
<dbReference type="InParanoid" id="A8WR42"/>
<dbReference type="GO" id="GO:0008061">
    <property type="term" value="F:chitin binding"/>
    <property type="evidence" value="ECO:0000318"/>
    <property type="project" value="GO_Central"/>
</dbReference>
<keyword evidence="4" id="KW-0677">Repeat</keyword>
<feature type="domain" description="Chitin-binding type-2" evidence="9">
    <location>
        <begin position="1462"/>
        <end position="1518"/>
    </location>
</feature>
<evidence type="ECO:0000256" key="7">
    <source>
        <dbReference type="SAM" id="MobiDB-lite"/>
    </source>
</evidence>
<dbReference type="eggNOG" id="ENOG502SA2C">
    <property type="taxonomic scope" value="Eukaryota"/>
</dbReference>
<feature type="transmembrane region" description="Helical" evidence="8">
    <location>
        <begin position="109"/>
        <end position="131"/>
    </location>
</feature>
<feature type="domain" description="Chitin-binding type-2" evidence="9">
    <location>
        <begin position="1325"/>
        <end position="1383"/>
    </location>
</feature>
<dbReference type="GO" id="GO:0005576">
    <property type="term" value="C:extracellular region"/>
    <property type="evidence" value="ECO:0007669"/>
    <property type="project" value="InterPro"/>
</dbReference>
<evidence type="ECO:0000313" key="10">
    <source>
        <dbReference type="EMBL" id="CAP22950.2"/>
    </source>
</evidence>
<dbReference type="HOGENOM" id="CLU_261097_0_0_1"/>
<feature type="domain" description="Chitin-binding type-2" evidence="9">
    <location>
        <begin position="709"/>
        <end position="757"/>
    </location>
</feature>
<feature type="domain" description="Chitin-binding type-2" evidence="9">
    <location>
        <begin position="1104"/>
        <end position="1163"/>
    </location>
</feature>
<keyword evidence="11" id="KW-1185">Reference proteome</keyword>
<dbReference type="Gene3D" id="2.170.140.10">
    <property type="entry name" value="Chitin binding domain"/>
    <property type="match status" value="5"/>
</dbReference>
<feature type="domain" description="Chitin-binding type-2" evidence="9">
    <location>
        <begin position="1251"/>
        <end position="1303"/>
    </location>
</feature>
<evidence type="ECO:0000256" key="6">
    <source>
        <dbReference type="ARBA" id="ARBA00023180"/>
    </source>
</evidence>
<dbReference type="EMBL" id="HE601298">
    <property type="protein sequence ID" value="CAP22950.2"/>
    <property type="molecule type" value="Genomic_DNA"/>
</dbReference>
<gene>
    <name evidence="12" type="primary">cbd-1.2</name>
    <name evidence="10 12" type="ORF">CBG01670</name>
    <name evidence="10" type="ORF">CBG_01670</name>
</gene>
<feature type="compositionally biased region" description="Low complexity" evidence="7">
    <location>
        <begin position="1024"/>
        <end position="1039"/>
    </location>
</feature>
<dbReference type="FunFam" id="2.170.140.10:FF:000009">
    <property type="entry name" value="Chondroitin proteoglycan 1"/>
    <property type="match status" value="1"/>
</dbReference>
<dbReference type="OMA" id="WGRKVVM"/>
<keyword evidence="3" id="KW-0732">Signal</keyword>
<dbReference type="InterPro" id="IPR036508">
    <property type="entry name" value="Chitin-bd_dom_sf"/>
</dbReference>
<dbReference type="SMART" id="SM00494">
    <property type="entry name" value="ChtBD2"/>
    <property type="match status" value="12"/>
</dbReference>
<feature type="compositionally biased region" description="Low complexity" evidence="7">
    <location>
        <begin position="785"/>
        <end position="796"/>
    </location>
</feature>
<feature type="region of interest" description="Disordered" evidence="7">
    <location>
        <begin position="1234"/>
        <end position="1254"/>
    </location>
</feature>
<organism evidence="10 11">
    <name type="scientific">Caenorhabditis briggsae</name>
    <dbReference type="NCBI Taxonomy" id="6238"/>
    <lineage>
        <taxon>Eukaryota</taxon>
        <taxon>Metazoa</taxon>
        <taxon>Ecdysozoa</taxon>
        <taxon>Nematoda</taxon>
        <taxon>Chromadorea</taxon>
        <taxon>Rhabditida</taxon>
        <taxon>Rhabditina</taxon>
        <taxon>Rhabditomorpha</taxon>
        <taxon>Rhabditoidea</taxon>
        <taxon>Rhabditidae</taxon>
        <taxon>Peloderinae</taxon>
        <taxon>Caenorhabditis</taxon>
    </lineage>
</organism>
<dbReference type="PANTHER" id="PTHR23301">
    <property type="entry name" value="CHITIN BINDING PERITROPHIN-A"/>
    <property type="match status" value="1"/>
</dbReference>
<feature type="region of interest" description="Disordered" evidence="7">
    <location>
        <begin position="640"/>
        <end position="690"/>
    </location>
</feature>